<feature type="coiled-coil region" evidence="1">
    <location>
        <begin position="1"/>
        <end position="46"/>
    </location>
</feature>
<dbReference type="Proteomes" id="UP001223743">
    <property type="component" value="Unassembled WGS sequence"/>
</dbReference>
<dbReference type="Pfam" id="PF05974">
    <property type="entry name" value="DUF892"/>
    <property type="match status" value="1"/>
</dbReference>
<accession>A0ABU0M0Y4</accession>
<dbReference type="SUPFAM" id="SSF47240">
    <property type="entry name" value="Ferritin-like"/>
    <property type="match status" value="1"/>
</dbReference>
<evidence type="ECO:0000313" key="2">
    <source>
        <dbReference type="EMBL" id="MDQ0514613.1"/>
    </source>
</evidence>
<reference evidence="2 3" key="1">
    <citation type="submission" date="2023-07" db="EMBL/GenBank/DDBJ databases">
        <title>Genomic Encyclopedia of Type Strains, Phase IV (KMG-IV): sequencing the most valuable type-strain genomes for metagenomic binning, comparative biology and taxonomic classification.</title>
        <authorList>
            <person name="Goeker M."/>
        </authorList>
    </citation>
    <scope>NUCLEOTIDE SEQUENCE [LARGE SCALE GENOMIC DNA]</scope>
    <source>
        <strain evidence="2 3">B1-1</strain>
    </source>
</reference>
<keyword evidence="1" id="KW-0175">Coiled coil</keyword>
<proteinExistence type="predicted"/>
<dbReference type="InterPro" id="IPR047114">
    <property type="entry name" value="YciF"/>
</dbReference>
<dbReference type="PANTHER" id="PTHR30565">
    <property type="entry name" value="PROTEIN YCIF"/>
    <property type="match status" value="1"/>
</dbReference>
<dbReference type="InterPro" id="IPR012347">
    <property type="entry name" value="Ferritin-like"/>
</dbReference>
<comment type="caution">
    <text evidence="2">The sequence shown here is derived from an EMBL/GenBank/DDBJ whole genome shotgun (WGS) entry which is preliminary data.</text>
</comment>
<organism evidence="2 3">
    <name type="scientific">Kaistia geumhonensis</name>
    <dbReference type="NCBI Taxonomy" id="410839"/>
    <lineage>
        <taxon>Bacteria</taxon>
        <taxon>Pseudomonadati</taxon>
        <taxon>Pseudomonadota</taxon>
        <taxon>Alphaproteobacteria</taxon>
        <taxon>Hyphomicrobiales</taxon>
        <taxon>Kaistiaceae</taxon>
        <taxon>Kaistia</taxon>
    </lineage>
</organism>
<dbReference type="EMBL" id="JAUSWJ010000001">
    <property type="protein sequence ID" value="MDQ0514613.1"/>
    <property type="molecule type" value="Genomic_DNA"/>
</dbReference>
<protein>
    <submittedName>
        <fullName evidence="2">Ferritin-like metal-binding protein YciE</fullName>
    </submittedName>
</protein>
<dbReference type="RefSeq" id="WP_266282028.1">
    <property type="nucleotide sequence ID" value="NZ_JAPKNF010000001.1"/>
</dbReference>
<dbReference type="InterPro" id="IPR010287">
    <property type="entry name" value="DUF892_YciF-like"/>
</dbReference>
<evidence type="ECO:0000313" key="3">
    <source>
        <dbReference type="Proteomes" id="UP001223743"/>
    </source>
</evidence>
<dbReference type="Gene3D" id="1.20.1260.10">
    <property type="match status" value="1"/>
</dbReference>
<sequence length="169" mass="18613">MVTAEDRLMQWLRDAHAMEEQAVTMLDALAKRIENYADVRAKVEEHLAVTREQSRRLESCITARGGDTSTIKDLAGKVTAMSQGIGGMFAADEIVKGAMALYTFEHMEIASYRVLVAAAEEVGDTATAAVLQAILDEEIEAAHWVGEMLPDITVRYLKRDEATGIEAKR</sequence>
<dbReference type="PANTHER" id="PTHR30565:SF9">
    <property type="entry name" value="PROTEIN YCIF"/>
    <property type="match status" value="1"/>
</dbReference>
<name>A0ABU0M0Y4_9HYPH</name>
<keyword evidence="3" id="KW-1185">Reference proteome</keyword>
<evidence type="ECO:0000256" key="1">
    <source>
        <dbReference type="SAM" id="Coils"/>
    </source>
</evidence>
<dbReference type="InterPro" id="IPR009078">
    <property type="entry name" value="Ferritin-like_SF"/>
</dbReference>
<gene>
    <name evidence="2" type="ORF">QO015_000226</name>
</gene>